<evidence type="ECO:0000256" key="2">
    <source>
        <dbReference type="ARBA" id="ARBA00007715"/>
    </source>
</evidence>
<organism evidence="10 11">
    <name type="scientific">Lachancea fermentati</name>
    <name type="common">Zygosaccharomyces fermentati</name>
    <dbReference type="NCBI Taxonomy" id="4955"/>
    <lineage>
        <taxon>Eukaryota</taxon>
        <taxon>Fungi</taxon>
        <taxon>Dikarya</taxon>
        <taxon>Ascomycota</taxon>
        <taxon>Saccharomycotina</taxon>
        <taxon>Saccharomycetes</taxon>
        <taxon>Saccharomycetales</taxon>
        <taxon>Saccharomycetaceae</taxon>
        <taxon>Lachancea</taxon>
    </lineage>
</organism>
<feature type="transmembrane region" description="Helical" evidence="9">
    <location>
        <begin position="127"/>
        <end position="149"/>
    </location>
</feature>
<comment type="subcellular location">
    <subcellularLocation>
        <location evidence="1">Endoplasmic reticulum membrane</location>
        <topology evidence="1">Multi-pass membrane protein</topology>
    </subcellularLocation>
</comment>
<dbReference type="AlphaFoldDB" id="A0A1G4MGP5"/>
<sequence length="181" mass="19895">MTEEIPLWAKNLTNPEFAKSISIVSTNTLPSPPGFKSSNGSNNKTGKAEASFNSQQNVNGLLVQKAWQIALQPAKAIPMNMFMSYMSGSSLQIISIMTALMLISNPVKGVANIRRMFKPVLGNSETQSQVLVAMVMFVVFQAALMGIGVHKLNSMGLIPNTRSDWLFMEKPVNYEEKSYAF</sequence>
<keyword evidence="11" id="KW-1185">Reference proteome</keyword>
<dbReference type="GO" id="GO:0005789">
    <property type="term" value="C:endoplasmic reticulum membrane"/>
    <property type="evidence" value="ECO:0007669"/>
    <property type="project" value="UniProtKB-SubCell"/>
</dbReference>
<evidence type="ECO:0000256" key="4">
    <source>
        <dbReference type="ARBA" id="ARBA00022692"/>
    </source>
</evidence>
<keyword evidence="6 9" id="KW-1133">Transmembrane helix</keyword>
<keyword evidence="5" id="KW-0256">Endoplasmic reticulum</keyword>
<evidence type="ECO:0000256" key="8">
    <source>
        <dbReference type="PIRNR" id="PIRNR017207"/>
    </source>
</evidence>
<dbReference type="STRING" id="4955.A0A1G4MGP5"/>
<dbReference type="EMBL" id="LT598490">
    <property type="protein sequence ID" value="SCW02931.1"/>
    <property type="molecule type" value="Genomic_DNA"/>
</dbReference>
<evidence type="ECO:0000256" key="7">
    <source>
        <dbReference type="ARBA" id="ARBA00023136"/>
    </source>
</evidence>
<dbReference type="Proteomes" id="UP000190831">
    <property type="component" value="Chromosome F"/>
</dbReference>
<evidence type="ECO:0000256" key="6">
    <source>
        <dbReference type="ARBA" id="ARBA00022989"/>
    </source>
</evidence>
<accession>A0A1G4MGP5</accession>
<evidence type="ECO:0000256" key="1">
    <source>
        <dbReference type="ARBA" id="ARBA00004477"/>
    </source>
</evidence>
<name>A0A1G4MGP5_LACFM</name>
<evidence type="ECO:0000256" key="3">
    <source>
        <dbReference type="ARBA" id="ARBA00020820"/>
    </source>
</evidence>
<keyword evidence="7 8" id="KW-0472">Membrane</keyword>
<evidence type="ECO:0000313" key="11">
    <source>
        <dbReference type="Proteomes" id="UP000190831"/>
    </source>
</evidence>
<reference evidence="11" key="1">
    <citation type="submission" date="2016-03" db="EMBL/GenBank/DDBJ databases">
        <authorList>
            <person name="Devillers H."/>
        </authorList>
    </citation>
    <scope>NUCLEOTIDE SEQUENCE [LARGE SCALE GENOMIC DNA]</scope>
</reference>
<feature type="transmembrane region" description="Helical" evidence="9">
    <location>
        <begin position="85"/>
        <end position="107"/>
    </location>
</feature>
<keyword evidence="4 9" id="KW-0812">Transmembrane</keyword>
<dbReference type="Pfam" id="PF06417">
    <property type="entry name" value="EMC4"/>
    <property type="match status" value="1"/>
</dbReference>
<evidence type="ECO:0000256" key="5">
    <source>
        <dbReference type="ARBA" id="ARBA00022824"/>
    </source>
</evidence>
<protein>
    <recommendedName>
        <fullName evidence="3 8">ER membrane protein complex subunit 4</fullName>
    </recommendedName>
</protein>
<dbReference type="InterPro" id="IPR009445">
    <property type="entry name" value="TMEM85/Emc4"/>
</dbReference>
<evidence type="ECO:0000256" key="9">
    <source>
        <dbReference type="SAM" id="Phobius"/>
    </source>
</evidence>
<proteinExistence type="inferred from homology"/>
<dbReference type="OMA" id="QQTFKVI"/>
<dbReference type="PIRSF" id="PIRSF017207">
    <property type="entry name" value="UCP017207_TM-p85"/>
    <property type="match status" value="1"/>
</dbReference>
<dbReference type="OrthoDB" id="369569at2759"/>
<evidence type="ECO:0000313" key="10">
    <source>
        <dbReference type="EMBL" id="SCW02931.1"/>
    </source>
</evidence>
<comment type="similarity">
    <text evidence="2 8">Belongs to the EMC4 family.</text>
</comment>
<dbReference type="PANTHER" id="PTHR19315">
    <property type="entry name" value="ER MEMBRANE PROTEIN COMPLEX SUBUNIT 4"/>
    <property type="match status" value="1"/>
</dbReference>
<gene>
    <name evidence="10" type="ORF">LAFE_0F17436G</name>
</gene>